<dbReference type="InterPro" id="IPR016181">
    <property type="entry name" value="Acyl_CoA_acyltransferase"/>
</dbReference>
<dbReference type="Gene3D" id="3.40.630.30">
    <property type="match status" value="1"/>
</dbReference>
<evidence type="ECO:0000313" key="3">
    <source>
        <dbReference type="Proteomes" id="UP000324760"/>
    </source>
</evidence>
<keyword evidence="2" id="KW-0808">Transferase</keyword>
<feature type="domain" description="N-acetyltransferase" evidence="1">
    <location>
        <begin position="12"/>
        <end position="170"/>
    </location>
</feature>
<dbReference type="SUPFAM" id="SSF55729">
    <property type="entry name" value="Acyl-CoA N-acyltransferases (Nat)"/>
    <property type="match status" value="1"/>
</dbReference>
<dbReference type="PANTHER" id="PTHR43792:SF1">
    <property type="entry name" value="N-ACETYLTRANSFERASE DOMAIN-CONTAINING PROTEIN"/>
    <property type="match status" value="1"/>
</dbReference>
<dbReference type="EMBL" id="CP043869">
    <property type="protein sequence ID" value="QEQ97568.1"/>
    <property type="molecule type" value="Genomic_DNA"/>
</dbReference>
<dbReference type="OrthoDB" id="9798081at2"/>
<dbReference type="Pfam" id="PF13302">
    <property type="entry name" value="Acetyltransf_3"/>
    <property type="match status" value="1"/>
</dbReference>
<accession>A0A5P1RD58</accession>
<evidence type="ECO:0000259" key="1">
    <source>
        <dbReference type="PROSITE" id="PS51186"/>
    </source>
</evidence>
<dbReference type="GO" id="GO:0016747">
    <property type="term" value="F:acyltransferase activity, transferring groups other than amino-acyl groups"/>
    <property type="evidence" value="ECO:0007669"/>
    <property type="project" value="InterPro"/>
</dbReference>
<dbReference type="AlphaFoldDB" id="A0A5P1RD58"/>
<evidence type="ECO:0000313" key="2">
    <source>
        <dbReference type="EMBL" id="QEQ97568.1"/>
    </source>
</evidence>
<keyword evidence="3" id="KW-1185">Reference proteome</keyword>
<organism evidence="2 3">
    <name type="scientific">Neptunomonas concharum</name>
    <dbReference type="NCBI Taxonomy" id="1031538"/>
    <lineage>
        <taxon>Bacteria</taxon>
        <taxon>Pseudomonadati</taxon>
        <taxon>Pseudomonadota</taxon>
        <taxon>Gammaproteobacteria</taxon>
        <taxon>Oceanospirillales</taxon>
        <taxon>Oceanospirillaceae</taxon>
        <taxon>Neptunomonas</taxon>
    </lineage>
</organism>
<dbReference type="KEGG" id="ncu:F0U83_13045"/>
<dbReference type="PROSITE" id="PS51186">
    <property type="entry name" value="GNAT"/>
    <property type="match status" value="1"/>
</dbReference>
<name>A0A5P1RD58_9GAMM</name>
<dbReference type="InterPro" id="IPR000182">
    <property type="entry name" value="GNAT_dom"/>
</dbReference>
<proteinExistence type="predicted"/>
<protein>
    <submittedName>
        <fullName evidence="2">GNAT family N-acetyltransferase</fullName>
    </submittedName>
</protein>
<gene>
    <name evidence="2" type="ORF">F0U83_13045</name>
</gene>
<dbReference type="PANTHER" id="PTHR43792">
    <property type="entry name" value="GNAT FAMILY, PUTATIVE (AFU_ORTHOLOGUE AFUA_3G00765)-RELATED-RELATED"/>
    <property type="match status" value="1"/>
</dbReference>
<sequence>MNVPLHLLSDRLVMRELVLEDAEFIFDLYNTPAFKKFVGDKQLRTLVDAEAYLVDTLVAMYQIPGMGLLKVERKVDNVPIGLCGLIKRDSLNDIDLGFGFLPMWEGQGYAFESANEVLNFAKHVLGIDRVVAITLSNNTPCVRLLSRLGFSYECVQERVSDEVTLGLYGKAL</sequence>
<dbReference type="Proteomes" id="UP000324760">
    <property type="component" value="Chromosome"/>
</dbReference>
<reference evidence="2 3" key="1">
    <citation type="journal article" date="2019" name="Biochem. Eng. J.">
        <title>Metabolic engineering of the marine bacteria Neptunomonas concharum for the production of acetoin and meso-2,3-butanediol from acetate.</title>
        <authorList>
            <person name="Li W."/>
            <person name="Pu N."/>
            <person name="Liu C.-X."/>
            <person name="Yuan Q.-P."/>
            <person name="Li Z.-J."/>
        </authorList>
    </citation>
    <scope>NUCLEOTIDE SEQUENCE [LARGE SCALE GENOMIC DNA]</scope>
    <source>
        <strain evidence="2 3">JCM17730</strain>
    </source>
</reference>
<dbReference type="InterPro" id="IPR051531">
    <property type="entry name" value="N-acetyltransferase"/>
</dbReference>